<comment type="cofactor">
    <cofactor evidence="1">
        <name>Fe cation</name>
        <dbReference type="ChEBI" id="CHEBI:24875"/>
    </cofactor>
</comment>
<dbReference type="Proteomes" id="UP000355283">
    <property type="component" value="Unassembled WGS sequence"/>
</dbReference>
<dbReference type="PANTHER" id="PTHR31803:SF19">
    <property type="entry name" value="UBIQUINOL OXIDASE"/>
    <property type="match status" value="1"/>
</dbReference>
<dbReference type="OrthoDB" id="4493at2759"/>
<sequence length="647" mass="74036">MVSPNRKTNHRMPLSPMPREDALEAWRTFVNDNLNDNGRDVRVSVQMADAMFDCGDIQAGEAGAYLIEEGPGEDGEPPVSGQGGKESGGNMERKEHGGAVGSLVDRASKKTSRGRELFFLLDGQVRIQVRGQKVARLGGETGAHYLVWNQAKLLAFFEGRTEGGDEDGFFRRNLLNQDEKRRTLRNALNEYWVQQLSKKLADTMDTYERSWRPTDALEDDERQFEGDFGYRNQSAFGVSGPADALSKAIPAGAFELARWNVGREYQAIRRSVRFEDYAKLPQNQKTLLQDRSSLDPGAVLRKVTLGIFATLDKTLEWLEIFPRLRPPKASINRSPEAITRREEIRREIQMDLIDEAQAQGVSVAAKMKQSETPWFVLLPYYALCAFLDAVYEGRPLARFWFLETVARMPYFSYISMLHLYETLGWWTIGTDVRRVHFAEEWNELHHLQIMESLGGDARWLDRFLARHSAIAYYWVLNLMFLISPRLAYNFSELIESHAVDTYSQFLDENEDLLRRLPAPRVALDYYVMGDLYMFDEFQTTRPVQTRRPLIRSLYDVFSAIRDDESEHVKTINACQVADEVILSPNAAAAHAAWAEQVEEEEEEEVARSVEEEWWREYDALGKGRGWDGEGGEGGGEGGEWREEVEFD</sequence>
<dbReference type="EMBL" id="SDOX01000126">
    <property type="protein sequence ID" value="TFJ81505.1"/>
    <property type="molecule type" value="Genomic_DNA"/>
</dbReference>
<dbReference type="GO" id="GO:0005739">
    <property type="term" value="C:mitochondrion"/>
    <property type="evidence" value="ECO:0007669"/>
    <property type="project" value="TreeGrafter"/>
</dbReference>
<keyword evidence="12" id="KW-0472">Membrane</keyword>
<evidence type="ECO:0000313" key="15">
    <source>
        <dbReference type="Proteomes" id="UP000355283"/>
    </source>
</evidence>
<dbReference type="GO" id="GO:0016020">
    <property type="term" value="C:membrane"/>
    <property type="evidence" value="ECO:0007669"/>
    <property type="project" value="UniProtKB-SubCell"/>
</dbReference>
<feature type="compositionally biased region" description="Basic and acidic residues" evidence="13">
    <location>
        <begin position="638"/>
        <end position="647"/>
    </location>
</feature>
<evidence type="ECO:0000256" key="1">
    <source>
        <dbReference type="ARBA" id="ARBA00001962"/>
    </source>
</evidence>
<keyword evidence="11" id="KW-0408">Iron</keyword>
<name>A0A4D9CVG3_9STRA</name>
<protein>
    <recommendedName>
        <fullName evidence="16">Ubiquinol oxidase</fullName>
    </recommendedName>
</protein>
<evidence type="ECO:0000313" key="14">
    <source>
        <dbReference type="EMBL" id="TFJ81505.1"/>
    </source>
</evidence>
<evidence type="ECO:0000256" key="12">
    <source>
        <dbReference type="ARBA" id="ARBA00023136"/>
    </source>
</evidence>
<evidence type="ECO:0000256" key="6">
    <source>
        <dbReference type="ARBA" id="ARBA00022692"/>
    </source>
</evidence>
<organism evidence="14 15">
    <name type="scientific">Nannochloropsis salina CCMP1776</name>
    <dbReference type="NCBI Taxonomy" id="1027361"/>
    <lineage>
        <taxon>Eukaryota</taxon>
        <taxon>Sar</taxon>
        <taxon>Stramenopiles</taxon>
        <taxon>Ochrophyta</taxon>
        <taxon>Eustigmatophyceae</taxon>
        <taxon>Eustigmatales</taxon>
        <taxon>Monodopsidaceae</taxon>
        <taxon>Microchloropsis</taxon>
        <taxon>Microchloropsis salina</taxon>
    </lineage>
</organism>
<keyword evidence="8" id="KW-0249">Electron transport</keyword>
<dbReference type="GO" id="GO:0046872">
    <property type="term" value="F:metal ion binding"/>
    <property type="evidence" value="ECO:0007669"/>
    <property type="project" value="UniProtKB-KW"/>
</dbReference>
<evidence type="ECO:0000256" key="7">
    <source>
        <dbReference type="ARBA" id="ARBA00022723"/>
    </source>
</evidence>
<comment type="subcellular location">
    <subcellularLocation>
        <location evidence="2">Membrane</location>
    </subcellularLocation>
</comment>
<evidence type="ECO:0000256" key="13">
    <source>
        <dbReference type="SAM" id="MobiDB-lite"/>
    </source>
</evidence>
<feature type="region of interest" description="Disordered" evidence="13">
    <location>
        <begin position="623"/>
        <end position="647"/>
    </location>
</feature>
<dbReference type="Gene3D" id="1.20.1260.140">
    <property type="entry name" value="Alternative oxidase"/>
    <property type="match status" value="1"/>
</dbReference>
<reference evidence="14 15" key="1">
    <citation type="submission" date="2019-01" db="EMBL/GenBank/DDBJ databases">
        <title>Nuclear Genome Assembly of the Microalgal Biofuel strain Nannochloropsis salina CCMP1776.</title>
        <authorList>
            <person name="Hovde B."/>
        </authorList>
    </citation>
    <scope>NUCLEOTIDE SEQUENCE [LARGE SCALE GENOMIC DNA]</scope>
    <source>
        <strain evidence="14 15">CCMP1776</strain>
    </source>
</reference>
<evidence type="ECO:0000256" key="8">
    <source>
        <dbReference type="ARBA" id="ARBA00022982"/>
    </source>
</evidence>
<gene>
    <name evidence="14" type="ORF">NSK_007176</name>
</gene>
<dbReference type="AlphaFoldDB" id="A0A4D9CVG3"/>
<keyword evidence="10" id="KW-0560">Oxidoreductase</keyword>
<evidence type="ECO:0000256" key="11">
    <source>
        <dbReference type="ARBA" id="ARBA00023004"/>
    </source>
</evidence>
<comment type="caution">
    <text evidence="14">The sequence shown here is derived from an EMBL/GenBank/DDBJ whole genome shotgun (WGS) entry which is preliminary data.</text>
</comment>
<keyword evidence="5" id="KW-0679">Respiratory chain</keyword>
<evidence type="ECO:0000256" key="5">
    <source>
        <dbReference type="ARBA" id="ARBA00022660"/>
    </source>
</evidence>
<keyword evidence="6" id="KW-0812">Transmembrane</keyword>
<accession>A0A4D9CVG3</accession>
<evidence type="ECO:0000256" key="9">
    <source>
        <dbReference type="ARBA" id="ARBA00022989"/>
    </source>
</evidence>
<proteinExistence type="inferred from homology"/>
<dbReference type="PANTHER" id="PTHR31803">
    <property type="entry name" value="ALTERNATIVE OXIDASE"/>
    <property type="match status" value="1"/>
</dbReference>
<keyword evidence="4" id="KW-0813">Transport</keyword>
<feature type="region of interest" description="Disordered" evidence="13">
    <location>
        <begin position="67"/>
        <end position="107"/>
    </location>
</feature>
<dbReference type="InterPro" id="IPR002680">
    <property type="entry name" value="AOX"/>
</dbReference>
<dbReference type="GO" id="GO:0009916">
    <property type="term" value="F:alternative oxidase activity"/>
    <property type="evidence" value="ECO:0007669"/>
    <property type="project" value="InterPro"/>
</dbReference>
<dbReference type="CDD" id="cd01053">
    <property type="entry name" value="AOX"/>
    <property type="match status" value="1"/>
</dbReference>
<keyword evidence="15" id="KW-1185">Reference proteome</keyword>
<evidence type="ECO:0000256" key="2">
    <source>
        <dbReference type="ARBA" id="ARBA00004370"/>
    </source>
</evidence>
<comment type="similarity">
    <text evidence="3">Belongs to the alternative oxidase family.</text>
</comment>
<keyword evidence="9" id="KW-1133">Transmembrane helix</keyword>
<dbReference type="GO" id="GO:0010230">
    <property type="term" value="P:alternative respiration"/>
    <property type="evidence" value="ECO:0007669"/>
    <property type="project" value="TreeGrafter"/>
</dbReference>
<dbReference type="Pfam" id="PF01786">
    <property type="entry name" value="AOX"/>
    <property type="match status" value="1"/>
</dbReference>
<evidence type="ECO:0000256" key="4">
    <source>
        <dbReference type="ARBA" id="ARBA00022448"/>
    </source>
</evidence>
<dbReference type="InterPro" id="IPR038659">
    <property type="entry name" value="AOX_sf"/>
</dbReference>
<evidence type="ECO:0000256" key="10">
    <source>
        <dbReference type="ARBA" id="ARBA00023002"/>
    </source>
</evidence>
<evidence type="ECO:0008006" key="16">
    <source>
        <dbReference type="Google" id="ProtNLM"/>
    </source>
</evidence>
<keyword evidence="7" id="KW-0479">Metal-binding</keyword>
<evidence type="ECO:0000256" key="3">
    <source>
        <dbReference type="ARBA" id="ARBA00008388"/>
    </source>
</evidence>